<accession>A0A2T0K1H6</accession>
<evidence type="ECO:0000259" key="1">
    <source>
        <dbReference type="Pfam" id="PF22649"/>
    </source>
</evidence>
<dbReference type="InterPro" id="IPR013785">
    <property type="entry name" value="Aldolase_TIM"/>
</dbReference>
<evidence type="ECO:0000313" key="2">
    <source>
        <dbReference type="EMBL" id="PRX16634.1"/>
    </source>
</evidence>
<dbReference type="RefSeq" id="WP_239166676.1">
    <property type="nucleotide sequence ID" value="NZ_BOMO01000126.1"/>
</dbReference>
<proteinExistence type="predicted"/>
<dbReference type="Pfam" id="PF22649">
    <property type="entry name" value="Cgl0159"/>
    <property type="match status" value="1"/>
</dbReference>
<dbReference type="Proteomes" id="UP000239415">
    <property type="component" value="Unassembled WGS sequence"/>
</dbReference>
<reference evidence="2 3" key="1">
    <citation type="submission" date="2018-03" db="EMBL/GenBank/DDBJ databases">
        <title>Genomic Encyclopedia of Archaeal and Bacterial Type Strains, Phase II (KMG-II): from individual species to whole genera.</title>
        <authorList>
            <person name="Goeker M."/>
        </authorList>
    </citation>
    <scope>NUCLEOTIDE SEQUENCE [LARGE SCALE GENOMIC DNA]</scope>
    <source>
        <strain evidence="2 3">DSM 43146</strain>
    </source>
</reference>
<gene>
    <name evidence="2" type="ORF">CLV67_119215</name>
</gene>
<dbReference type="AlphaFoldDB" id="A0A2T0K1H6"/>
<organism evidence="2 3">
    <name type="scientific">Actinoplanes italicus</name>
    <dbReference type="NCBI Taxonomy" id="113567"/>
    <lineage>
        <taxon>Bacteria</taxon>
        <taxon>Bacillati</taxon>
        <taxon>Actinomycetota</taxon>
        <taxon>Actinomycetes</taxon>
        <taxon>Micromonosporales</taxon>
        <taxon>Micromonosporaceae</taxon>
        <taxon>Actinoplanes</taxon>
    </lineage>
</organism>
<dbReference type="InterPro" id="IPR054574">
    <property type="entry name" value="Cgl0159_dom"/>
</dbReference>
<dbReference type="SUPFAM" id="SSF51569">
    <property type="entry name" value="Aldolase"/>
    <property type="match status" value="1"/>
</dbReference>
<dbReference type="EMBL" id="PVMZ01000019">
    <property type="protein sequence ID" value="PRX16634.1"/>
    <property type="molecule type" value="Genomic_DNA"/>
</dbReference>
<protein>
    <recommendedName>
        <fullName evidence="1">Cgl0159-like domain-containing protein</fullName>
    </recommendedName>
</protein>
<dbReference type="Gene3D" id="3.20.20.70">
    <property type="entry name" value="Aldolase class I"/>
    <property type="match status" value="1"/>
</dbReference>
<keyword evidence="3" id="KW-1185">Reference proteome</keyword>
<sequence length="297" mass="30819">MSDLDFAALRGMRATCPEAVAEAAAQRVRRPLLADADGRLLLIAADHPARGALGVRGDGEAMADRYELLRRLRTALRRPGVDGVLGTADVLEDLLLLGELDGKIAIGSMNRGGLQGTVFEMDDRFTGYDAAAVARMRFDGGKMLVRIDPDDPASVRTLEAGARAVDELAARGLIALVEPFLSRRGDGGVVNDLSTAAVARSVAIAAGLGGTSAYTWLKLPVVDDMEAVMAATTMPALLLGGDPSGSPEETYASWGRALATPGVRGLMVGRALLYPPDGDVASAVDAAVKLVRAGVAA</sequence>
<feature type="domain" description="Cgl0159-like" evidence="1">
    <location>
        <begin position="38"/>
        <end position="288"/>
    </location>
</feature>
<evidence type="ECO:0000313" key="3">
    <source>
        <dbReference type="Proteomes" id="UP000239415"/>
    </source>
</evidence>
<name>A0A2T0K1H6_9ACTN</name>
<comment type="caution">
    <text evidence="2">The sequence shown here is derived from an EMBL/GenBank/DDBJ whole genome shotgun (WGS) entry which is preliminary data.</text>
</comment>